<feature type="region of interest" description="Disordered" evidence="5">
    <location>
        <begin position="1"/>
        <end position="80"/>
    </location>
</feature>
<protein>
    <recommendedName>
        <fullName evidence="6">RING-type domain-containing protein</fullName>
    </recommendedName>
</protein>
<dbReference type="Gene3D" id="3.30.40.10">
    <property type="entry name" value="Zinc/RING finger domain, C3HC4 (zinc finger)"/>
    <property type="match status" value="1"/>
</dbReference>
<dbReference type="EMBL" id="JAKWFO010000009">
    <property type="protein sequence ID" value="KAI9633413.1"/>
    <property type="molecule type" value="Genomic_DNA"/>
</dbReference>
<evidence type="ECO:0000256" key="3">
    <source>
        <dbReference type="ARBA" id="ARBA00022833"/>
    </source>
</evidence>
<keyword evidence="2 4" id="KW-0863">Zinc-finger</keyword>
<dbReference type="AlphaFoldDB" id="A0AA38H3E6"/>
<evidence type="ECO:0000256" key="5">
    <source>
        <dbReference type="SAM" id="MobiDB-lite"/>
    </source>
</evidence>
<dbReference type="GeneID" id="77729615"/>
<dbReference type="InterPro" id="IPR047134">
    <property type="entry name" value="RNF4"/>
</dbReference>
<dbReference type="RefSeq" id="XP_052943190.1">
    <property type="nucleotide sequence ID" value="XM_053090410.1"/>
</dbReference>
<feature type="region of interest" description="Disordered" evidence="5">
    <location>
        <begin position="416"/>
        <end position="463"/>
    </location>
</feature>
<sequence>MDQVAGSSGSRKDDLQPTGNTRKRRRMARSDEPPSTAGVDTSSTADIPDTGATRRQKRRSDHPRLGPVRQRLAPAEKKRKVMRRMEISQLKRELKASQREKEEVEAEWEETHGMMNADLAEVRRELRVISDQSKDSSRIIKEQEAKLESIKEAVCCSICLDSLKDPHSLACGHIACKLCLVKWFYTTAAYLHEVPDTVNGDIPADYDVSHRAKICPTCRALTIRRPTRTYHLDSILALLGISPSAGISAETLDAVEDPWFNLFPVERSSYKITDGGPGYRILRCSECMGELDGHGCDRCQLDYSDSEGGGEVDIEEGNGSEEDDSERDDEDNGQDQVDRDPPGLGGFDAGYFAFDWHAQHQMAAAQAELHEQIRAGLQMQAYQQLAINRLLLQSLAGGSIPPGTDLLGIRAGWGQEGADGRVEQEGDQAEDESSEEEEATVEGDEGEGSQENASGDESHEDGH</sequence>
<dbReference type="SUPFAM" id="SSF57850">
    <property type="entry name" value="RING/U-box"/>
    <property type="match status" value="1"/>
</dbReference>
<dbReference type="Pfam" id="PF13445">
    <property type="entry name" value="zf-RING_UBOX"/>
    <property type="match status" value="1"/>
</dbReference>
<dbReference type="SMART" id="SM00184">
    <property type="entry name" value="RING"/>
    <property type="match status" value="1"/>
</dbReference>
<name>A0AA38H3E6_9TREE</name>
<dbReference type="PROSITE" id="PS50089">
    <property type="entry name" value="ZF_RING_2"/>
    <property type="match status" value="1"/>
</dbReference>
<feature type="domain" description="RING-type" evidence="6">
    <location>
        <begin position="156"/>
        <end position="219"/>
    </location>
</feature>
<dbReference type="InterPro" id="IPR013083">
    <property type="entry name" value="Znf_RING/FYVE/PHD"/>
</dbReference>
<keyword evidence="3" id="KW-0862">Zinc</keyword>
<evidence type="ECO:0000259" key="6">
    <source>
        <dbReference type="PROSITE" id="PS50089"/>
    </source>
</evidence>
<evidence type="ECO:0000313" key="8">
    <source>
        <dbReference type="Proteomes" id="UP001164286"/>
    </source>
</evidence>
<comment type="caution">
    <text evidence="7">The sequence shown here is derived from an EMBL/GenBank/DDBJ whole genome shotgun (WGS) entry which is preliminary data.</text>
</comment>
<evidence type="ECO:0000256" key="2">
    <source>
        <dbReference type="ARBA" id="ARBA00022771"/>
    </source>
</evidence>
<keyword evidence="8" id="KW-1185">Reference proteome</keyword>
<keyword evidence="1" id="KW-0479">Metal-binding</keyword>
<accession>A0AA38H3E6</accession>
<reference evidence="7" key="1">
    <citation type="journal article" date="2022" name="G3 (Bethesda)">
        <title>High quality genome of the basidiomycete yeast Dioszegia hungarica PDD-24b-2 isolated from cloud water.</title>
        <authorList>
            <person name="Jarrige D."/>
            <person name="Haridas S."/>
            <person name="Bleykasten-Grosshans C."/>
            <person name="Joly M."/>
            <person name="Nadalig T."/>
            <person name="Sancelme M."/>
            <person name="Vuilleumier S."/>
            <person name="Grigoriev I.V."/>
            <person name="Amato P."/>
            <person name="Bringel F."/>
        </authorList>
    </citation>
    <scope>NUCLEOTIDE SEQUENCE</scope>
    <source>
        <strain evidence="7">PDD-24b-2</strain>
    </source>
</reference>
<dbReference type="PANTHER" id="PTHR23041:SF78">
    <property type="entry name" value="E3 UBIQUITIN-PROTEIN LIGASE RNF4"/>
    <property type="match status" value="1"/>
</dbReference>
<dbReference type="GO" id="GO:0008270">
    <property type="term" value="F:zinc ion binding"/>
    <property type="evidence" value="ECO:0007669"/>
    <property type="project" value="UniProtKB-KW"/>
</dbReference>
<evidence type="ECO:0000256" key="1">
    <source>
        <dbReference type="ARBA" id="ARBA00022723"/>
    </source>
</evidence>
<evidence type="ECO:0000256" key="4">
    <source>
        <dbReference type="PROSITE-ProRule" id="PRU00175"/>
    </source>
</evidence>
<evidence type="ECO:0000313" key="7">
    <source>
        <dbReference type="EMBL" id="KAI9633413.1"/>
    </source>
</evidence>
<gene>
    <name evidence="7" type="ORF">MKK02DRAFT_39034</name>
</gene>
<feature type="compositionally biased region" description="Acidic residues" evidence="5">
    <location>
        <begin position="307"/>
        <end position="333"/>
    </location>
</feature>
<dbReference type="InterPro" id="IPR027370">
    <property type="entry name" value="Znf-RING_euk"/>
</dbReference>
<feature type="region of interest" description="Disordered" evidence="5">
    <location>
        <begin position="307"/>
        <end position="344"/>
    </location>
</feature>
<dbReference type="PANTHER" id="PTHR23041">
    <property type="entry name" value="RING FINGER DOMAIN-CONTAINING"/>
    <property type="match status" value="1"/>
</dbReference>
<proteinExistence type="predicted"/>
<feature type="compositionally biased region" description="Acidic residues" evidence="5">
    <location>
        <begin position="425"/>
        <end position="448"/>
    </location>
</feature>
<organism evidence="7 8">
    <name type="scientific">Dioszegia hungarica</name>
    <dbReference type="NCBI Taxonomy" id="4972"/>
    <lineage>
        <taxon>Eukaryota</taxon>
        <taxon>Fungi</taxon>
        <taxon>Dikarya</taxon>
        <taxon>Basidiomycota</taxon>
        <taxon>Agaricomycotina</taxon>
        <taxon>Tremellomycetes</taxon>
        <taxon>Tremellales</taxon>
        <taxon>Bulleribasidiaceae</taxon>
        <taxon>Dioszegia</taxon>
    </lineage>
</organism>
<dbReference type="Proteomes" id="UP001164286">
    <property type="component" value="Unassembled WGS sequence"/>
</dbReference>
<dbReference type="InterPro" id="IPR001841">
    <property type="entry name" value="Znf_RING"/>
</dbReference>